<keyword evidence="4" id="KW-0677">Repeat</keyword>
<dbReference type="RefSeq" id="XP_030847526.1">
    <property type="nucleotide sequence ID" value="XM_030991666.1"/>
</dbReference>
<evidence type="ECO:0000313" key="10">
    <source>
        <dbReference type="EnsemblMetazoa" id="XP_030847526"/>
    </source>
</evidence>
<evidence type="ECO:0000313" key="11">
    <source>
        <dbReference type="Proteomes" id="UP000007110"/>
    </source>
</evidence>
<dbReference type="SMART" id="SM01052">
    <property type="entry name" value="CAP_GLY"/>
    <property type="match status" value="2"/>
</dbReference>
<protein>
    <recommendedName>
        <fullName evidence="9">CAP-Gly domain-containing protein</fullName>
    </recommendedName>
</protein>
<feature type="compositionally biased region" description="Basic and acidic residues" evidence="8">
    <location>
        <begin position="486"/>
        <end position="495"/>
    </location>
</feature>
<feature type="domain" description="CAP-Gly" evidence="9">
    <location>
        <begin position="229"/>
        <end position="271"/>
    </location>
</feature>
<feature type="compositionally biased region" description="Basic and acidic residues" evidence="8">
    <location>
        <begin position="834"/>
        <end position="862"/>
    </location>
</feature>
<feature type="region of interest" description="Disordered" evidence="8">
    <location>
        <begin position="1103"/>
        <end position="1135"/>
    </location>
</feature>
<reference evidence="10" key="2">
    <citation type="submission" date="2021-01" db="UniProtKB">
        <authorList>
            <consortium name="EnsemblMetazoa"/>
        </authorList>
    </citation>
    <scope>IDENTIFICATION</scope>
</reference>
<dbReference type="EnsemblMetazoa" id="XM_030991666">
    <property type="protein sequence ID" value="XP_030847526"/>
    <property type="gene ID" value="LOC594474"/>
</dbReference>
<sequence>MASRPSGLKAPSKIAKPGGGIPRPGSLQTSVKVEAGGVHASRIRDAVANSARAAGMRPSEANQHADKTVRTVNNGGPAKHSDEFIIGDRVIVGGNKHGHVQFLGETQFSSGEWAGVVLDEAIGKNDGSVNGIRYFQCEPKKGVFARADKLVRESAGHVDSKSAVGGIARHVPSTPRMGTRVSSPRSSMSKPPGAKPGLMIDDKQDPAGLKVGDRVLVSGSKLGTLRYTGTTEFAKGEWAGVELDEEQGKNDGAVAGTRYFQCKPKHGLFAPVHKVSKVRGKNMPRLSTSDGLQQGKLSTSSSSISSMGSSNASSISRGLALSSGDLGSSPRGSVDSKKTQLRRPSESRIPSSSSKPRKEKEQSASSSTAAQPSTNGTRRQSDSGSDSSTATFSESEPITKVETAESYSSLPESDSQLIEHELAILRAQHQQYARESEESVESLKELVESGDREKVELVQRLEETQRQVDDLQFRIAEATITSTDLQEEHETESQKLKQLSSKLAAESKKTGSLEAEILDFKSQNEEKEFKIAELEMEASTYTEQMEELQKQLEETRIHMGELEARTKEGERTGEEAEQHRRRVAELGVELESVRGSKEELEKKVKVLDSELKTEIGLREERDDEIAELSKKLSEEESARTKLAFDVQGLKNALSDFERKCQASEERCSQLVEDKKKLENDIAELMKNSGNSSEQLVLMNEQIRTKDRRIEELLASLSSANQNVSRLDALLGQTRQEADEEARRQTEQHQQELQKYRQQMNSLQAELETSRSETSSIRDEMQKEIDTTKERLESELETIRKEKVDLESEKVKLDASAQELEGRLKETEEKLQAYEEGKASLEDNLKKTTGERDRLREERDQALADKQQLISDKAELGLRQDEADLKQRQVQDQLDRESQAKIEAIKTAEETKANVERVTSERDSALRDRTEALAQAQEREMKLETKSQEAETLRKERSEAQTQVQEQLTKLETLGKELEGLQKERTETGSRVHSLEGDLDQLRRERTELVAQAQECTIKVETREKDLEGLKKELERQREKEELLAKSSKEGEQTMTQLQTQLIERGQDLESSRSLVSELENKSSMLQAQLEELKKESDQKLQQVEQSLSEVRASMETVSKEKEALSGDQSSLGTQLQERNQECCRLNEEIKTLNEKMDTYQNQFITIESSMSHEKSLLEDERTKLSDQVNEKEAESARLQGEVSSLKEQVSSYEAKLGVLDSLSKEKAEAEEERVKLEGRVQEKEQDTEQLQEEIRSLKQQVESYETQLSLAKKSSSEGENNVGALQAQLAEARHCLTMEQEKVNKLETDMSNTQQDINALQMAGKEKEMLEQKNSSLSSELQVLQSEFESRIVDFEYEKESLQSALGMTNTMVAQNKNELDRCKQEIAQYQGESALASSYKSTIGELEKDKNSLQQQVSDLQTALVSSQSSPSSQIDVDMDGDPAIAKIQEDKEMAEGQVTFLNSVIVDLQRKNDELRARLEAMETSYMNGDHDDIGFDVDMDSSTHGPPPRLFCDICDVFDLHETEDCPLQASSDSPPATQYHGTRTEVRPYCDICEVFGHWTENCDDEQTY</sequence>
<evidence type="ECO:0000256" key="8">
    <source>
        <dbReference type="SAM" id="MobiDB-lite"/>
    </source>
</evidence>
<feature type="compositionally biased region" description="Polar residues" evidence="8">
    <location>
        <begin position="375"/>
        <end position="396"/>
    </location>
</feature>
<reference evidence="11" key="1">
    <citation type="submission" date="2015-02" db="EMBL/GenBank/DDBJ databases">
        <title>Genome sequencing for Strongylocentrotus purpuratus.</title>
        <authorList>
            <person name="Murali S."/>
            <person name="Liu Y."/>
            <person name="Vee V."/>
            <person name="English A."/>
            <person name="Wang M."/>
            <person name="Skinner E."/>
            <person name="Han Y."/>
            <person name="Muzny D.M."/>
            <person name="Worley K.C."/>
            <person name="Gibbs R.A."/>
        </authorList>
    </citation>
    <scope>NUCLEOTIDE SEQUENCE</scope>
</reference>
<evidence type="ECO:0000256" key="1">
    <source>
        <dbReference type="ARBA" id="ARBA00004245"/>
    </source>
</evidence>
<feature type="compositionally biased region" description="Polar residues" evidence="8">
    <location>
        <begin position="285"/>
        <end position="297"/>
    </location>
</feature>
<dbReference type="EnsemblMetazoa" id="XM_030991667">
    <property type="protein sequence ID" value="XP_030847527"/>
    <property type="gene ID" value="LOC594474"/>
</dbReference>
<dbReference type="SUPFAM" id="SSF74924">
    <property type="entry name" value="Cap-Gly domain"/>
    <property type="match status" value="2"/>
</dbReference>
<feature type="region of interest" description="Disordered" evidence="8">
    <location>
        <begin position="50"/>
        <end position="80"/>
    </location>
</feature>
<feature type="coiled-coil region" evidence="7">
    <location>
        <begin position="1174"/>
        <end position="1347"/>
    </location>
</feature>
<organism evidence="10 11">
    <name type="scientific">Strongylocentrotus purpuratus</name>
    <name type="common">Purple sea urchin</name>
    <dbReference type="NCBI Taxonomy" id="7668"/>
    <lineage>
        <taxon>Eukaryota</taxon>
        <taxon>Metazoa</taxon>
        <taxon>Echinodermata</taxon>
        <taxon>Eleutherozoa</taxon>
        <taxon>Echinozoa</taxon>
        <taxon>Echinoidea</taxon>
        <taxon>Euechinoidea</taxon>
        <taxon>Echinacea</taxon>
        <taxon>Camarodonta</taxon>
        <taxon>Echinidea</taxon>
        <taxon>Strongylocentrotidae</taxon>
        <taxon>Strongylocentrotus</taxon>
    </lineage>
</organism>
<feature type="region of interest" description="Disordered" evidence="8">
    <location>
        <begin position="734"/>
        <end position="789"/>
    </location>
</feature>
<dbReference type="PROSITE" id="PS50245">
    <property type="entry name" value="CAP_GLY_2"/>
    <property type="match status" value="2"/>
</dbReference>
<feature type="region of interest" description="Disordered" evidence="8">
    <location>
        <begin position="168"/>
        <end position="206"/>
    </location>
</feature>
<feature type="region of interest" description="Disordered" evidence="8">
    <location>
        <begin position="560"/>
        <end position="581"/>
    </location>
</feature>
<dbReference type="SUPFAM" id="SSF57997">
    <property type="entry name" value="Tropomyosin"/>
    <property type="match status" value="1"/>
</dbReference>
<feature type="compositionally biased region" description="Basic and acidic residues" evidence="8">
    <location>
        <begin position="1030"/>
        <end position="1051"/>
    </location>
</feature>
<feature type="region of interest" description="Disordered" evidence="8">
    <location>
        <begin position="274"/>
        <end position="414"/>
    </location>
</feature>
<feature type="region of interest" description="Disordered" evidence="8">
    <location>
        <begin position="834"/>
        <end position="868"/>
    </location>
</feature>
<feature type="region of interest" description="Disordered" evidence="8">
    <location>
        <begin position="1030"/>
        <end position="1053"/>
    </location>
</feature>
<keyword evidence="6" id="KW-0206">Cytoskeleton</keyword>
<dbReference type="Pfam" id="PF01302">
    <property type="entry name" value="CAP_GLY"/>
    <property type="match status" value="2"/>
</dbReference>
<dbReference type="OMA" id="KEHECAR"/>
<feature type="compositionally biased region" description="Basic and acidic residues" evidence="8">
    <location>
        <begin position="560"/>
        <end position="578"/>
    </location>
</feature>
<dbReference type="PANTHER" id="PTHR18916">
    <property type="entry name" value="DYNACTIN 1-RELATED MICROTUBULE-BINDING"/>
    <property type="match status" value="1"/>
</dbReference>
<dbReference type="GO" id="GO:0005874">
    <property type="term" value="C:microtubule"/>
    <property type="evidence" value="ECO:0007669"/>
    <property type="project" value="UniProtKB-KW"/>
</dbReference>
<evidence type="ECO:0000256" key="5">
    <source>
        <dbReference type="ARBA" id="ARBA00023054"/>
    </source>
</evidence>
<feature type="region of interest" description="Disordered" evidence="8">
    <location>
        <begin position="1"/>
        <end position="28"/>
    </location>
</feature>
<feature type="coiled-coil region" evidence="7">
    <location>
        <begin position="1373"/>
        <end position="1424"/>
    </location>
</feature>
<proteinExistence type="predicted"/>
<evidence type="ECO:0000259" key="9">
    <source>
        <dbReference type="PROSITE" id="PS50245"/>
    </source>
</evidence>
<feature type="compositionally biased region" description="Basic and acidic residues" evidence="8">
    <location>
        <begin position="334"/>
        <end position="346"/>
    </location>
</feature>
<dbReference type="Pfam" id="PF16641">
    <property type="entry name" value="CLIP1_ZNF"/>
    <property type="match status" value="2"/>
</dbReference>
<evidence type="ECO:0000256" key="3">
    <source>
        <dbReference type="ARBA" id="ARBA00022701"/>
    </source>
</evidence>
<dbReference type="PROSITE" id="PS00845">
    <property type="entry name" value="CAP_GLY_1"/>
    <property type="match status" value="2"/>
</dbReference>
<accession>A0A7M7P7K9</accession>
<evidence type="ECO:0000256" key="2">
    <source>
        <dbReference type="ARBA" id="ARBA00022490"/>
    </source>
</evidence>
<evidence type="ECO:0000256" key="6">
    <source>
        <dbReference type="ARBA" id="ARBA00023212"/>
    </source>
</evidence>
<dbReference type="InterPro" id="IPR036859">
    <property type="entry name" value="CAP-Gly_dom_sf"/>
</dbReference>
<comment type="subcellular location">
    <subcellularLocation>
        <location evidence="1">Cytoplasm</location>
        <location evidence="1">Cytoskeleton</location>
    </subcellularLocation>
</comment>
<dbReference type="PANTHER" id="PTHR18916:SF93">
    <property type="entry name" value="RESTIN HOMOLOG"/>
    <property type="match status" value="1"/>
</dbReference>
<dbReference type="InParanoid" id="A0A7M7P7K9"/>
<dbReference type="Gene3D" id="2.30.30.190">
    <property type="entry name" value="CAP Gly-rich-like domain"/>
    <property type="match status" value="2"/>
</dbReference>
<evidence type="ECO:0000256" key="7">
    <source>
        <dbReference type="SAM" id="Coils"/>
    </source>
</evidence>
<dbReference type="FunCoup" id="A0A7M7P7K9">
    <property type="interactions" value="1152"/>
</dbReference>
<dbReference type="Gene3D" id="1.10.287.1490">
    <property type="match status" value="3"/>
</dbReference>
<dbReference type="OrthoDB" id="5412539at2759"/>
<feature type="compositionally biased region" description="Low complexity" evidence="8">
    <location>
        <begin position="298"/>
        <end position="329"/>
    </location>
</feature>
<name>A0A7M7P7K9_STRPU</name>
<feature type="region of interest" description="Disordered" evidence="8">
    <location>
        <begin position="429"/>
        <end position="449"/>
    </location>
</feature>
<feature type="domain" description="CAP-Gly" evidence="9">
    <location>
        <begin position="104"/>
        <end position="146"/>
    </location>
</feature>
<dbReference type="InterPro" id="IPR032108">
    <property type="entry name" value="CLIP1_ZNF"/>
</dbReference>
<dbReference type="GeneID" id="594474"/>
<feature type="compositionally biased region" description="Polar residues" evidence="8">
    <location>
        <begin position="180"/>
        <end position="189"/>
    </location>
</feature>
<dbReference type="RefSeq" id="XP_030847527.1">
    <property type="nucleotide sequence ID" value="XM_030991667.1"/>
</dbReference>
<feature type="region of interest" description="Disordered" evidence="8">
    <location>
        <begin position="481"/>
        <end position="508"/>
    </location>
</feature>
<keyword evidence="5 7" id="KW-0175">Coiled coil</keyword>
<feature type="compositionally biased region" description="Polar residues" evidence="8">
    <location>
        <begin position="405"/>
        <end position="414"/>
    </location>
</feature>
<feature type="coiled-coil region" evidence="7">
    <location>
        <begin position="1460"/>
        <end position="1487"/>
    </location>
</feature>
<feature type="compositionally biased region" description="Basic and acidic residues" evidence="8">
    <location>
        <begin position="740"/>
        <end position="754"/>
    </location>
</feature>
<feature type="region of interest" description="Disordered" evidence="8">
    <location>
        <begin position="935"/>
        <end position="964"/>
    </location>
</feature>
<evidence type="ECO:0000256" key="4">
    <source>
        <dbReference type="ARBA" id="ARBA00022737"/>
    </source>
</evidence>
<feature type="compositionally biased region" description="Basic and acidic residues" evidence="8">
    <location>
        <begin position="767"/>
        <end position="789"/>
    </location>
</feature>
<feature type="compositionally biased region" description="Basic and acidic residues" evidence="8">
    <location>
        <begin position="935"/>
        <end position="958"/>
    </location>
</feature>
<dbReference type="Proteomes" id="UP000007110">
    <property type="component" value="Unassembled WGS sequence"/>
</dbReference>
<dbReference type="KEGG" id="spu:594474"/>
<feature type="compositionally biased region" description="Basic and acidic residues" evidence="8">
    <location>
        <begin position="432"/>
        <end position="449"/>
    </location>
</feature>
<feature type="compositionally biased region" description="Low complexity" evidence="8">
    <location>
        <begin position="363"/>
        <end position="374"/>
    </location>
</feature>
<keyword evidence="3" id="KW-0493">Microtubule</keyword>
<keyword evidence="11" id="KW-1185">Reference proteome</keyword>
<feature type="compositionally biased region" description="Polar residues" evidence="8">
    <location>
        <begin position="1126"/>
        <end position="1135"/>
    </location>
</feature>
<dbReference type="InterPro" id="IPR000938">
    <property type="entry name" value="CAP-Gly_domain"/>
</dbReference>
<keyword evidence="2" id="KW-0963">Cytoplasm</keyword>